<proteinExistence type="predicted"/>
<evidence type="ECO:0000259" key="1">
    <source>
        <dbReference type="PROSITE" id="PS51674"/>
    </source>
</evidence>
<dbReference type="RefSeq" id="WP_184814811.1">
    <property type="nucleotide sequence ID" value="NZ_JACHJQ010000008.1"/>
</dbReference>
<dbReference type="InterPro" id="IPR034768">
    <property type="entry name" value="4FE4S_WBL"/>
</dbReference>
<dbReference type="Pfam" id="PF02467">
    <property type="entry name" value="Whib"/>
    <property type="match status" value="1"/>
</dbReference>
<keyword evidence="3" id="KW-1185">Reference proteome</keyword>
<reference evidence="2 3" key="1">
    <citation type="submission" date="2020-08" db="EMBL/GenBank/DDBJ databases">
        <title>Genomic Encyclopedia of Type Strains, Phase III (KMG-III): the genomes of soil and plant-associated and newly described type strains.</title>
        <authorList>
            <person name="Whitman W."/>
        </authorList>
    </citation>
    <scope>NUCLEOTIDE SEQUENCE [LARGE SCALE GENOMIC DNA]</scope>
    <source>
        <strain evidence="2 3">CECT 8960</strain>
    </source>
</reference>
<evidence type="ECO:0000313" key="3">
    <source>
        <dbReference type="Proteomes" id="UP000520767"/>
    </source>
</evidence>
<dbReference type="Proteomes" id="UP000520767">
    <property type="component" value="Unassembled WGS sequence"/>
</dbReference>
<dbReference type="EMBL" id="JACHJQ010000008">
    <property type="protein sequence ID" value="MBB4910773.1"/>
    <property type="molecule type" value="Genomic_DNA"/>
</dbReference>
<sequence>MNERIPVDSEEYFTQVAADLDGLADVPDGALFEVVTQDGACMVLFRLELEPEWTGDDLTDRELAARVCADCPVRRECLELELRTSGDRTLGVWGALPAEDVRALYPVWRSRRRRLCGRLGDEPGAEPGTGGGQR</sequence>
<comment type="caution">
    <text evidence="2">The sequence shown here is derived from an EMBL/GenBank/DDBJ whole genome shotgun (WGS) entry which is preliminary data.</text>
</comment>
<organism evidence="2 3">
    <name type="scientific">Actinophytocola algeriensis</name>
    <dbReference type="NCBI Taxonomy" id="1768010"/>
    <lineage>
        <taxon>Bacteria</taxon>
        <taxon>Bacillati</taxon>
        <taxon>Actinomycetota</taxon>
        <taxon>Actinomycetes</taxon>
        <taxon>Pseudonocardiales</taxon>
        <taxon>Pseudonocardiaceae</taxon>
    </lineage>
</organism>
<dbReference type="PROSITE" id="PS51674">
    <property type="entry name" value="4FE4S_WBL"/>
    <property type="match status" value="1"/>
</dbReference>
<gene>
    <name evidence="2" type="ORF">FHR82_007032</name>
</gene>
<name>A0A7W7QC46_9PSEU</name>
<accession>A0A7W7QC46</accession>
<protein>
    <submittedName>
        <fullName evidence="2">WhiB family redox-sensing transcriptional regulator</fullName>
    </submittedName>
</protein>
<evidence type="ECO:0000313" key="2">
    <source>
        <dbReference type="EMBL" id="MBB4910773.1"/>
    </source>
</evidence>
<feature type="domain" description="4Fe-4S Wbl-type" evidence="1">
    <location>
        <begin position="40"/>
        <end position="103"/>
    </location>
</feature>
<dbReference type="AlphaFoldDB" id="A0A7W7QC46"/>